<sequence>MIESWEIERHEANSDQSGRDWCDATDTNGKTMRFDRVLFPYDIGIFANMSQAMGTANAVMWLWPFSSGPKLDKSGKGVGWRWEENGFNDTEGMWPPMNPERLRKKNRQWPLAQRDFAAELRDVERTPEERISAFRKRQAQDTQRRLKLSRKVEEVEFEDYNEGSFEDRDVWTNTNGERLEDFGVDLDAMGYSGSRTSDENLPLAEVLRRRTMPRKPEI</sequence>
<reference evidence="2 3" key="1">
    <citation type="journal article" date="2016" name="Genome Biol. Evol.">
        <title>Divergent and convergent evolution of fungal pathogenicity.</title>
        <authorList>
            <person name="Shang Y."/>
            <person name="Xiao G."/>
            <person name="Zheng P."/>
            <person name="Cen K."/>
            <person name="Zhan S."/>
            <person name="Wang C."/>
        </authorList>
    </citation>
    <scope>NUCLEOTIDE SEQUENCE [LARGE SCALE GENOMIC DNA]</scope>
    <source>
        <strain evidence="2 3">RCEF 2490</strain>
    </source>
</reference>
<gene>
    <name evidence="2" type="ORF">AAL_07009</name>
</gene>
<dbReference type="Proteomes" id="UP000078544">
    <property type="component" value="Unassembled WGS sequence"/>
</dbReference>
<organism evidence="2 3">
    <name type="scientific">Moelleriella libera RCEF 2490</name>
    <dbReference type="NCBI Taxonomy" id="1081109"/>
    <lineage>
        <taxon>Eukaryota</taxon>
        <taxon>Fungi</taxon>
        <taxon>Dikarya</taxon>
        <taxon>Ascomycota</taxon>
        <taxon>Pezizomycotina</taxon>
        <taxon>Sordariomycetes</taxon>
        <taxon>Hypocreomycetidae</taxon>
        <taxon>Hypocreales</taxon>
        <taxon>Clavicipitaceae</taxon>
        <taxon>Moelleriella</taxon>
    </lineage>
</organism>
<dbReference type="EMBL" id="AZGY01000020">
    <property type="protein sequence ID" value="KZZ90783.1"/>
    <property type="molecule type" value="Genomic_DNA"/>
</dbReference>
<keyword evidence="3" id="KW-1185">Reference proteome</keyword>
<name>A0A162IAJ3_9HYPO</name>
<dbReference type="STRING" id="1081109.A0A162IAJ3"/>
<proteinExistence type="predicted"/>
<keyword evidence="2" id="KW-0808">Transferase</keyword>
<evidence type="ECO:0000313" key="2">
    <source>
        <dbReference type="EMBL" id="KZZ90783.1"/>
    </source>
</evidence>
<accession>A0A162IAJ3</accession>
<evidence type="ECO:0000256" key="1">
    <source>
        <dbReference type="SAM" id="MobiDB-lite"/>
    </source>
</evidence>
<dbReference type="AlphaFoldDB" id="A0A162IAJ3"/>
<dbReference type="OrthoDB" id="331948at2759"/>
<protein>
    <submittedName>
        <fullName evidence="2">Palmitoyltransferase pfa4</fullName>
    </submittedName>
</protein>
<comment type="caution">
    <text evidence="2">The sequence shown here is derived from an EMBL/GenBank/DDBJ whole genome shotgun (WGS) entry which is preliminary data.</text>
</comment>
<feature type="region of interest" description="Disordered" evidence="1">
    <location>
        <begin position="1"/>
        <end position="21"/>
    </location>
</feature>
<dbReference type="GO" id="GO:0016740">
    <property type="term" value="F:transferase activity"/>
    <property type="evidence" value="ECO:0007669"/>
    <property type="project" value="UniProtKB-KW"/>
</dbReference>
<evidence type="ECO:0000313" key="3">
    <source>
        <dbReference type="Proteomes" id="UP000078544"/>
    </source>
</evidence>